<dbReference type="SUPFAM" id="SSF57701">
    <property type="entry name" value="Zn2/Cys6 DNA-binding domain"/>
    <property type="match status" value="1"/>
</dbReference>
<accession>A0A0G4NZU5</accession>
<dbReference type="GO" id="GO:0045944">
    <property type="term" value="P:positive regulation of transcription by RNA polymerase II"/>
    <property type="evidence" value="ECO:0007669"/>
    <property type="project" value="TreeGrafter"/>
</dbReference>
<dbReference type="InterPro" id="IPR036864">
    <property type="entry name" value="Zn2-C6_fun-type_DNA-bd_sf"/>
</dbReference>
<evidence type="ECO:0000256" key="1">
    <source>
        <dbReference type="ARBA" id="ARBA00004123"/>
    </source>
</evidence>
<dbReference type="SMART" id="SM00066">
    <property type="entry name" value="GAL4"/>
    <property type="match status" value="1"/>
</dbReference>
<evidence type="ECO:0000313" key="7">
    <source>
        <dbReference type="EMBL" id="CRL19590.1"/>
    </source>
</evidence>
<proteinExistence type="predicted"/>
<dbReference type="GO" id="GO:0000976">
    <property type="term" value="F:transcription cis-regulatory region binding"/>
    <property type="evidence" value="ECO:0007669"/>
    <property type="project" value="TreeGrafter"/>
</dbReference>
<evidence type="ECO:0000256" key="4">
    <source>
        <dbReference type="ARBA" id="ARBA00023163"/>
    </source>
</evidence>
<dbReference type="Gene3D" id="2.60.40.640">
    <property type="match status" value="1"/>
</dbReference>
<feature type="domain" description="Zn(2)-C6 fungal-type" evidence="6">
    <location>
        <begin position="14"/>
        <end position="42"/>
    </location>
</feature>
<dbReference type="Pfam" id="PF00172">
    <property type="entry name" value="Zn_clus"/>
    <property type="match status" value="1"/>
</dbReference>
<dbReference type="PROSITE" id="PS00463">
    <property type="entry name" value="ZN2_CY6_FUNGAL_1"/>
    <property type="match status" value="1"/>
</dbReference>
<dbReference type="GO" id="GO:0005634">
    <property type="term" value="C:nucleus"/>
    <property type="evidence" value="ECO:0007669"/>
    <property type="project" value="UniProtKB-SubCell"/>
</dbReference>
<evidence type="ECO:0000256" key="5">
    <source>
        <dbReference type="ARBA" id="ARBA00023242"/>
    </source>
</evidence>
<dbReference type="Proteomes" id="UP000053732">
    <property type="component" value="Unassembled WGS sequence"/>
</dbReference>
<dbReference type="InterPro" id="IPR001138">
    <property type="entry name" value="Zn2Cys6_DnaBD"/>
</dbReference>
<organism evidence="7 8">
    <name type="scientific">Penicillium camemberti (strain FM 013)</name>
    <dbReference type="NCBI Taxonomy" id="1429867"/>
    <lineage>
        <taxon>Eukaryota</taxon>
        <taxon>Fungi</taxon>
        <taxon>Dikarya</taxon>
        <taxon>Ascomycota</taxon>
        <taxon>Pezizomycotina</taxon>
        <taxon>Eurotiomycetes</taxon>
        <taxon>Eurotiomycetidae</taxon>
        <taxon>Eurotiales</taxon>
        <taxon>Aspergillaceae</taxon>
        <taxon>Penicillium</taxon>
    </lineage>
</organism>
<protein>
    <submittedName>
        <fullName evidence="7">Fungal transcriptional regulatory protein, N-terminal</fullName>
    </submittedName>
</protein>
<keyword evidence="2" id="KW-0805">Transcription regulation</keyword>
<dbReference type="InterPro" id="IPR014752">
    <property type="entry name" value="Arrestin-like_C"/>
</dbReference>
<reference evidence="7 8" key="1">
    <citation type="journal article" date="2014" name="Nat. Commun.">
        <title>Multiple recent horizontal transfers of a large genomic region in cheese making fungi.</title>
        <authorList>
            <person name="Cheeseman K."/>
            <person name="Ropars J."/>
            <person name="Renault P."/>
            <person name="Dupont J."/>
            <person name="Gouzy J."/>
            <person name="Branca A."/>
            <person name="Abraham A.L."/>
            <person name="Ceppi M."/>
            <person name="Conseiller E."/>
            <person name="Debuchy R."/>
            <person name="Malagnac F."/>
            <person name="Goarin A."/>
            <person name="Silar P."/>
            <person name="Lacoste S."/>
            <person name="Sallet E."/>
            <person name="Bensimon A."/>
            <person name="Giraud T."/>
            <person name="Brygoo Y."/>
        </authorList>
    </citation>
    <scope>NUCLEOTIDE SEQUENCE [LARGE SCALE GENOMIC DNA]</scope>
    <source>
        <strain evidence="8">FM 013</strain>
    </source>
</reference>
<dbReference type="GO" id="GO:0000981">
    <property type="term" value="F:DNA-binding transcription factor activity, RNA polymerase II-specific"/>
    <property type="evidence" value="ECO:0007669"/>
    <property type="project" value="InterPro"/>
</dbReference>
<dbReference type="Pfam" id="PF11951">
    <property type="entry name" value="Fungal_trans_2"/>
    <property type="match status" value="1"/>
</dbReference>
<keyword evidence="4" id="KW-0804">Transcription</keyword>
<dbReference type="STRING" id="1429867.A0A0G4NZU5"/>
<keyword evidence="5" id="KW-0539">Nucleus</keyword>
<evidence type="ECO:0000313" key="8">
    <source>
        <dbReference type="Proteomes" id="UP000053732"/>
    </source>
</evidence>
<dbReference type="Gene3D" id="4.10.240.10">
    <property type="entry name" value="Zn(2)-C6 fungal-type DNA-binding domain"/>
    <property type="match status" value="1"/>
</dbReference>
<dbReference type="AlphaFoldDB" id="A0A0G4NZU5"/>
<evidence type="ECO:0000259" key="6">
    <source>
        <dbReference type="PROSITE" id="PS50048"/>
    </source>
</evidence>
<dbReference type="PANTHER" id="PTHR37534">
    <property type="entry name" value="TRANSCRIPTIONAL ACTIVATOR PROTEIN UGA3"/>
    <property type="match status" value="1"/>
</dbReference>
<gene>
    <name evidence="7" type="ORF">PCAMFM013_S003g000381</name>
</gene>
<evidence type="ECO:0000256" key="2">
    <source>
        <dbReference type="ARBA" id="ARBA00023015"/>
    </source>
</evidence>
<dbReference type="CDD" id="cd00067">
    <property type="entry name" value="GAL4"/>
    <property type="match status" value="1"/>
</dbReference>
<dbReference type="EMBL" id="HG793136">
    <property type="protein sequence ID" value="CRL19590.1"/>
    <property type="molecule type" value="Genomic_DNA"/>
</dbReference>
<dbReference type="GO" id="GO:0008270">
    <property type="term" value="F:zinc ion binding"/>
    <property type="evidence" value="ECO:0007669"/>
    <property type="project" value="InterPro"/>
</dbReference>
<name>A0A0G4NZU5_PENC3</name>
<sequence length="1158" mass="128881">MQAQAKPRPMTFTGCWTCKARKVRCDERPSTCKNCEKRGIPCGGYDIRLQWVSDPFAEPDIVATSSKQGRRRILLDTVCRYQEEEIDDFLSSIEHDVGSDLLSKKGPFSMFPLHIEDRGPSQSLVLSPDGLAEDQTGWSSDRYLAGPIGIDRDYAQDTELQNLELAKASPQFQYSYNASSGNAVDVSGDFHMHSQARTDTGGSFGKYDHWVDLTSAHGQLSENSPTCDWDDALLHSDTTALSPPPALTLIPIRQIASNAFGDGEVVKLMHHYLDHVADLLQPILHTQNPYRSLYAVAAIEGAQVSMSNKIATRAKLHSAIYHAILSSAAFHLWNRDKLQTRCHNIGAKHRHYAIQSVQAAVDSSTPGTDYKFWLMAILSLCTLGVISGDGDFKVHLDAATKLRNSRKKWSLISGSTRQLNEISAFLTLMARTVSFETTLSPWLGIEADISHTEDMTIHSSSCYEYMYGITPAIARMIQETCRLGEFVAQFERQQQPIPDDLLQACETLGDVLLSWSLENERISSIVTSDELMMILFNHQAKAWHYAALTYYYRRIQHYKAVDVRKEVQDIIEHLDAAEDVKSKSKSRRVRIMAPITWPMFIASCDAIGTQRDSCKSWWYRVDNYGITNISRQWDIVQRIWEKVDANHNQLGPLCWMDIFGSMGINVLPVYTRGPWKFPPSGYITDSESSVSLLGFLSRVRCSPLPCKTLDVPHSNSPSALLPTELASFDAMGMTSITSRSSNTLAWTRPSRPKIDIQLVGQKPRIANTYTTGDQIDGTAIITVEHETPFGAIDIVLQGSSYTTFDRAPCGCIESEQIFLELRQPIEETGYLIPEVLEPARSYSFPFTFVVPDRLLPQACAHAQTNPHVHRAHTMLPPTLGDPVLSSDGKTFLDDMAPDMSQISYSIGVAVLGKSSTDHRLLEYLATHAKSVRIIPIVEEEPPINVLNHPYYCTSKEKSGRYGPLRTKLGRLIASSSQPKPIRLLPPSYPGDKVSTVATVQLRFDPVGNEQPPQLGSMTSKLKASTFYSAAPWADFPCQSGPVLSGQTSQGVFTKCIPLLTMCVSSARWEKHSALSGSDHRITSEDSDDPSASFFKDNYYTTSLIIPITIPSSKTFVPTFHSCLISRTYSLDLSLTYHTPGMKILKPTISLCVPIQITT</sequence>
<comment type="subcellular location">
    <subcellularLocation>
        <location evidence="1">Nucleus</location>
    </subcellularLocation>
</comment>
<dbReference type="PANTHER" id="PTHR37534:SF38">
    <property type="entry name" value="ZN(2)-C6 FUNGAL-TYPE DOMAIN-CONTAINING PROTEIN"/>
    <property type="match status" value="1"/>
</dbReference>
<keyword evidence="3" id="KW-0238">DNA-binding</keyword>
<dbReference type="InterPro" id="IPR021858">
    <property type="entry name" value="Fun_TF"/>
</dbReference>
<evidence type="ECO:0000256" key="3">
    <source>
        <dbReference type="ARBA" id="ARBA00023125"/>
    </source>
</evidence>
<dbReference type="PROSITE" id="PS50048">
    <property type="entry name" value="ZN2_CY6_FUNGAL_2"/>
    <property type="match status" value="1"/>
</dbReference>
<keyword evidence="8" id="KW-1185">Reference proteome</keyword>